<organism evidence="2 3">
    <name type="scientific">Fuerstiella marisgermanici</name>
    <dbReference type="NCBI Taxonomy" id="1891926"/>
    <lineage>
        <taxon>Bacteria</taxon>
        <taxon>Pseudomonadati</taxon>
        <taxon>Planctomycetota</taxon>
        <taxon>Planctomycetia</taxon>
        <taxon>Planctomycetales</taxon>
        <taxon>Planctomycetaceae</taxon>
        <taxon>Fuerstiella</taxon>
    </lineage>
</organism>
<sequence length="106" mass="12534">MLKVDDYGRIRRAHHDGMSLREMARHKTRKTLRGGQAGPEEYARRGRLSAPKLGLFHDRILEILKLDKTAAPKQRHKAMRIFVRLRDDEGYIGQYDAVRRFIKKHR</sequence>
<dbReference type="RefSeq" id="WP_077027438.1">
    <property type="nucleotide sequence ID" value="NZ_CP017641.1"/>
</dbReference>
<evidence type="ECO:0000313" key="2">
    <source>
        <dbReference type="EMBL" id="APZ96403.1"/>
    </source>
</evidence>
<evidence type="ECO:0000313" key="3">
    <source>
        <dbReference type="Proteomes" id="UP000187735"/>
    </source>
</evidence>
<proteinExistence type="predicted"/>
<dbReference type="EMBL" id="CP017641">
    <property type="protein sequence ID" value="APZ96403.1"/>
    <property type="molecule type" value="Genomic_DNA"/>
</dbReference>
<reference evidence="2 3" key="1">
    <citation type="journal article" date="2016" name="Front. Microbiol.">
        <title>Fuerstia marisgermanicae gen. nov., sp. nov., an Unusual Member of the Phylum Planctomycetes from the German Wadden Sea.</title>
        <authorList>
            <person name="Kohn T."/>
            <person name="Heuer A."/>
            <person name="Jogler M."/>
            <person name="Vollmers J."/>
            <person name="Boedeker C."/>
            <person name="Bunk B."/>
            <person name="Rast P."/>
            <person name="Borchert D."/>
            <person name="Glockner I."/>
            <person name="Freese H.M."/>
            <person name="Klenk H.P."/>
            <person name="Overmann J."/>
            <person name="Kaster A.K."/>
            <person name="Rohde M."/>
            <person name="Wiegand S."/>
            <person name="Jogler C."/>
        </authorList>
    </citation>
    <scope>NUCLEOTIDE SEQUENCE [LARGE SCALE GENOMIC DNA]</scope>
    <source>
        <strain evidence="2 3">NH11</strain>
    </source>
</reference>
<feature type="region of interest" description="Disordered" evidence="1">
    <location>
        <begin position="23"/>
        <end position="44"/>
    </location>
</feature>
<dbReference type="STRING" id="1891926.Fuma_06072"/>
<name>A0A1P8WQR8_9PLAN</name>
<evidence type="ECO:0000256" key="1">
    <source>
        <dbReference type="SAM" id="MobiDB-lite"/>
    </source>
</evidence>
<keyword evidence="3" id="KW-1185">Reference proteome</keyword>
<dbReference type="AlphaFoldDB" id="A0A1P8WQR8"/>
<dbReference type="KEGG" id="fmr:Fuma_06072"/>
<dbReference type="OrthoDB" id="261225at2"/>
<gene>
    <name evidence="2" type="ORF">Fuma_06072</name>
</gene>
<accession>A0A1P8WQR8</accession>
<protein>
    <submittedName>
        <fullName evidence="2">Transposase</fullName>
    </submittedName>
</protein>
<dbReference type="Proteomes" id="UP000187735">
    <property type="component" value="Chromosome"/>
</dbReference>